<dbReference type="InterPro" id="IPR003593">
    <property type="entry name" value="AAA+_ATPase"/>
</dbReference>
<accession>A0A099WWV8</accession>
<dbReference type="PROSITE" id="PS50893">
    <property type="entry name" value="ABC_TRANSPORTER_2"/>
    <property type="match status" value="1"/>
</dbReference>
<keyword evidence="4 10" id="KW-0067">ATP-binding</keyword>
<gene>
    <name evidence="10" type="ORF">HQ35_06570</name>
</gene>
<feature type="transmembrane region" description="Helical" evidence="7">
    <location>
        <begin position="188"/>
        <end position="216"/>
    </location>
</feature>
<keyword evidence="5 7" id="KW-1133">Transmembrane helix</keyword>
<evidence type="ECO:0000256" key="7">
    <source>
        <dbReference type="SAM" id="Phobius"/>
    </source>
</evidence>
<evidence type="ECO:0000256" key="1">
    <source>
        <dbReference type="ARBA" id="ARBA00004651"/>
    </source>
</evidence>
<dbReference type="STRING" id="36874.HQ34_01355"/>
<evidence type="ECO:0000313" key="11">
    <source>
        <dbReference type="Proteomes" id="UP000030125"/>
    </source>
</evidence>
<feature type="domain" description="ABC transporter" evidence="8">
    <location>
        <begin position="380"/>
        <end position="613"/>
    </location>
</feature>
<dbReference type="eggNOG" id="COG1132">
    <property type="taxonomic scope" value="Bacteria"/>
</dbReference>
<dbReference type="Gene3D" id="3.40.50.300">
    <property type="entry name" value="P-loop containing nucleotide triphosphate hydrolases"/>
    <property type="match status" value="1"/>
</dbReference>
<dbReference type="PANTHER" id="PTHR43394:SF1">
    <property type="entry name" value="ATP-BINDING CASSETTE SUB-FAMILY B MEMBER 10, MITOCHONDRIAL"/>
    <property type="match status" value="1"/>
</dbReference>
<evidence type="ECO:0000256" key="6">
    <source>
        <dbReference type="ARBA" id="ARBA00023136"/>
    </source>
</evidence>
<comment type="caution">
    <text evidence="10">The sequence shown here is derived from an EMBL/GenBank/DDBJ whole genome shotgun (WGS) entry which is preliminary data.</text>
</comment>
<evidence type="ECO:0000256" key="2">
    <source>
        <dbReference type="ARBA" id="ARBA00022692"/>
    </source>
</evidence>
<feature type="transmembrane region" description="Helical" evidence="7">
    <location>
        <begin position="99"/>
        <end position="125"/>
    </location>
</feature>
<dbReference type="PANTHER" id="PTHR43394">
    <property type="entry name" value="ATP-DEPENDENT PERMEASE MDL1, MITOCHONDRIAL"/>
    <property type="match status" value="1"/>
</dbReference>
<dbReference type="InterPro" id="IPR011527">
    <property type="entry name" value="ABC1_TM_dom"/>
</dbReference>
<sequence>MKQFFSTLRRFIPKYKVYVALSAIFNILSAFLNLVSFAMIIPILRVLFKLETKEFQHIPMDSMDFSSIAALKELPTILWNNFNALLVEFIKVNGGSMALVLLGCFLVVMTLIKVGTSYLGSYFLIPIRTGVVRDIRDSINKKVLELPMGFFSEERKGDIMSRISNDVYEVEGSLISSLDLLLKNPIMVLIYLVTMIIISPQLTLFVLILLPVSGFVMGKVGKSLKRDSSRLQDESGLMLSLVEETLSGLRIIKAFHAEHKIQQRFERQTDTVRRLSGKVQGRHLLAHPMSEFLGTATIAIVLWYGGSLIVGESSSIDAATFIYYLVIFYSLINPAKELTRSAYSIQKGMASLERVDKILLAESNILDPEVPKPVKFEEYISFENVSFRYKDAWVLKDIDLTIPKGKTVAIVGASGSGKSTMVDLLPRFYDVQEGRVTIDGTDVREVKMIDLRNLMGNVNQEAILFNDSVRNNIAFGEKDATLEEITTAAKIANADEFIQQLPQKYETNIGDRGGKLSGGQRQRLSIARAILKNPDILILDEATSALDTASEKLVQTALDNLMKGRTTIVIAHRLSTIVNADMICVLDQGRIVEKGTHNELMELNGYYAKLVHMQSF</sequence>
<dbReference type="Proteomes" id="UP000030125">
    <property type="component" value="Unassembled WGS sequence"/>
</dbReference>
<organism evidence="10 11">
    <name type="scientific">Porphyromonas cangingivalis</name>
    <dbReference type="NCBI Taxonomy" id="36874"/>
    <lineage>
        <taxon>Bacteria</taxon>
        <taxon>Pseudomonadati</taxon>
        <taxon>Bacteroidota</taxon>
        <taxon>Bacteroidia</taxon>
        <taxon>Bacteroidales</taxon>
        <taxon>Porphyromonadaceae</taxon>
        <taxon>Porphyromonas</taxon>
    </lineage>
</organism>
<dbReference type="RefSeq" id="WP_036844526.1">
    <property type="nucleotide sequence ID" value="NZ_JQJD01000043.1"/>
</dbReference>
<keyword evidence="3" id="KW-0547">Nucleotide-binding</keyword>
<dbReference type="FunFam" id="3.40.50.300:FF:000218">
    <property type="entry name" value="Multidrug ABC transporter ATP-binding protein"/>
    <property type="match status" value="1"/>
</dbReference>
<dbReference type="AlphaFoldDB" id="A0A099WWV8"/>
<dbReference type="Gene3D" id="1.20.1560.10">
    <property type="entry name" value="ABC transporter type 1, transmembrane domain"/>
    <property type="match status" value="1"/>
</dbReference>
<dbReference type="InterPro" id="IPR039421">
    <property type="entry name" value="Type_1_exporter"/>
</dbReference>
<dbReference type="CDD" id="cd18552">
    <property type="entry name" value="ABC_6TM_MsbA_like"/>
    <property type="match status" value="1"/>
</dbReference>
<dbReference type="GO" id="GO:0005524">
    <property type="term" value="F:ATP binding"/>
    <property type="evidence" value="ECO:0007669"/>
    <property type="project" value="UniProtKB-KW"/>
</dbReference>
<keyword evidence="6 7" id="KW-0472">Membrane</keyword>
<protein>
    <submittedName>
        <fullName evidence="10">Antibiotic ABC transporter ATP-binding protein</fullName>
    </submittedName>
</protein>
<dbReference type="EMBL" id="JQJD01000043">
    <property type="protein sequence ID" value="KGN80334.1"/>
    <property type="molecule type" value="Genomic_DNA"/>
</dbReference>
<dbReference type="CDD" id="cd03251">
    <property type="entry name" value="ABCC_MsbA"/>
    <property type="match status" value="1"/>
</dbReference>
<dbReference type="Pfam" id="PF00005">
    <property type="entry name" value="ABC_tran"/>
    <property type="match status" value="1"/>
</dbReference>
<keyword evidence="2 7" id="KW-0812">Transmembrane</keyword>
<dbReference type="SUPFAM" id="SSF52540">
    <property type="entry name" value="P-loop containing nucleoside triphosphate hydrolases"/>
    <property type="match status" value="1"/>
</dbReference>
<feature type="domain" description="ABC transmembrane type-1" evidence="9">
    <location>
        <begin position="20"/>
        <end position="347"/>
    </location>
</feature>
<dbReference type="PROSITE" id="PS00211">
    <property type="entry name" value="ABC_TRANSPORTER_1"/>
    <property type="match status" value="1"/>
</dbReference>
<dbReference type="GO" id="GO:0005886">
    <property type="term" value="C:plasma membrane"/>
    <property type="evidence" value="ECO:0007669"/>
    <property type="project" value="UniProtKB-SubCell"/>
</dbReference>
<feature type="transmembrane region" description="Helical" evidence="7">
    <location>
        <begin position="20"/>
        <end position="48"/>
    </location>
</feature>
<comment type="subcellular location">
    <subcellularLocation>
        <location evidence="1">Cell membrane</location>
        <topology evidence="1">Multi-pass membrane protein</topology>
    </subcellularLocation>
</comment>
<dbReference type="SUPFAM" id="SSF90123">
    <property type="entry name" value="ABC transporter transmembrane region"/>
    <property type="match status" value="1"/>
</dbReference>
<dbReference type="OrthoDB" id="9780296at2"/>
<evidence type="ECO:0000259" key="8">
    <source>
        <dbReference type="PROSITE" id="PS50893"/>
    </source>
</evidence>
<reference evidence="10 11" key="1">
    <citation type="submission" date="2014-08" db="EMBL/GenBank/DDBJ databases">
        <title>Porphyromonas cangingivalis strain:COT-109_OH1386 Genome sequencing.</title>
        <authorList>
            <person name="Wallis C."/>
            <person name="Deusch O."/>
            <person name="O'Flynn C."/>
            <person name="Davis I."/>
            <person name="Jospin G."/>
            <person name="Darling A.E."/>
            <person name="Coil D.A."/>
            <person name="Alexiev A."/>
            <person name="Horsfall A."/>
            <person name="Kirkwood N."/>
            <person name="Harris S."/>
            <person name="Eisen J.A."/>
        </authorList>
    </citation>
    <scope>NUCLEOTIDE SEQUENCE [LARGE SCALE GENOMIC DNA]</scope>
    <source>
        <strain evidence="11">COT-109 OH1386</strain>
    </source>
</reference>
<dbReference type="Pfam" id="PF00664">
    <property type="entry name" value="ABC_membrane"/>
    <property type="match status" value="1"/>
</dbReference>
<evidence type="ECO:0000256" key="3">
    <source>
        <dbReference type="ARBA" id="ARBA00022741"/>
    </source>
</evidence>
<evidence type="ECO:0000256" key="4">
    <source>
        <dbReference type="ARBA" id="ARBA00022840"/>
    </source>
</evidence>
<dbReference type="GO" id="GO:0016887">
    <property type="term" value="F:ATP hydrolysis activity"/>
    <property type="evidence" value="ECO:0007669"/>
    <property type="project" value="InterPro"/>
</dbReference>
<dbReference type="GO" id="GO:0015421">
    <property type="term" value="F:ABC-type oligopeptide transporter activity"/>
    <property type="evidence" value="ECO:0007669"/>
    <property type="project" value="TreeGrafter"/>
</dbReference>
<proteinExistence type="predicted"/>
<evidence type="ECO:0000313" key="10">
    <source>
        <dbReference type="EMBL" id="KGN80334.1"/>
    </source>
</evidence>
<evidence type="ECO:0000256" key="5">
    <source>
        <dbReference type="ARBA" id="ARBA00022989"/>
    </source>
</evidence>
<keyword evidence="11" id="KW-1185">Reference proteome</keyword>
<dbReference type="InterPro" id="IPR003439">
    <property type="entry name" value="ABC_transporter-like_ATP-bd"/>
</dbReference>
<name>A0A099WWV8_PORCN</name>
<dbReference type="InterPro" id="IPR017871">
    <property type="entry name" value="ABC_transporter-like_CS"/>
</dbReference>
<dbReference type="InterPro" id="IPR036640">
    <property type="entry name" value="ABC1_TM_sf"/>
</dbReference>
<dbReference type="InterPro" id="IPR027417">
    <property type="entry name" value="P-loop_NTPase"/>
</dbReference>
<evidence type="ECO:0000259" key="9">
    <source>
        <dbReference type="PROSITE" id="PS50929"/>
    </source>
</evidence>
<dbReference type="SMART" id="SM00382">
    <property type="entry name" value="AAA"/>
    <property type="match status" value="1"/>
</dbReference>
<dbReference type="PROSITE" id="PS50929">
    <property type="entry name" value="ABC_TM1F"/>
    <property type="match status" value="1"/>
</dbReference>